<dbReference type="InterPro" id="IPR046945">
    <property type="entry name" value="RHMD-like"/>
</dbReference>
<dbReference type="GO" id="GO:0018838">
    <property type="term" value="F:mandelate racemase activity"/>
    <property type="evidence" value="ECO:0007669"/>
    <property type="project" value="UniProtKB-EC"/>
</dbReference>
<dbReference type="RefSeq" id="WP_062665209.1">
    <property type="nucleotide sequence ID" value="NZ_FIZX01000002.1"/>
</dbReference>
<dbReference type="EMBL" id="FIZX01000002">
    <property type="protein sequence ID" value="CZF82961.1"/>
    <property type="molecule type" value="Genomic_DNA"/>
</dbReference>
<evidence type="ECO:0000256" key="2">
    <source>
        <dbReference type="ARBA" id="ARBA00022723"/>
    </source>
</evidence>
<keyword evidence="2" id="KW-0479">Metal-binding</keyword>
<accession>A0A128F9K5</accession>
<dbReference type="EC" id="5.1.2.2" evidence="5"/>
<dbReference type="Gene3D" id="3.30.390.10">
    <property type="entry name" value="Enolase-like, N-terminal domain"/>
    <property type="match status" value="1"/>
</dbReference>
<gene>
    <name evidence="5" type="primary">mdlA</name>
    <name evidence="5" type="ORF">GCE9029_03547</name>
</gene>
<keyword evidence="3" id="KW-0460">Magnesium</keyword>
<dbReference type="SFLD" id="SFLDS00001">
    <property type="entry name" value="Enolase"/>
    <property type="match status" value="1"/>
</dbReference>
<dbReference type="GO" id="GO:0000287">
    <property type="term" value="F:magnesium ion binding"/>
    <property type="evidence" value="ECO:0007669"/>
    <property type="project" value="TreeGrafter"/>
</dbReference>
<dbReference type="OrthoDB" id="103536at2"/>
<dbReference type="InterPro" id="IPR018110">
    <property type="entry name" value="Mandel_Rmase/mucon_lact_enz_CS"/>
</dbReference>
<feature type="domain" description="Mandelate racemase/muconate lactonizing enzyme C-terminal" evidence="4">
    <location>
        <begin position="148"/>
        <end position="245"/>
    </location>
</feature>
<dbReference type="GO" id="GO:0016836">
    <property type="term" value="F:hydro-lyase activity"/>
    <property type="evidence" value="ECO:0007669"/>
    <property type="project" value="TreeGrafter"/>
</dbReference>
<name>A0A128F9K5_9GAMM</name>
<dbReference type="Gene3D" id="3.20.20.120">
    <property type="entry name" value="Enolase-like C-terminal domain"/>
    <property type="match status" value="1"/>
</dbReference>
<dbReference type="SMART" id="SM00922">
    <property type="entry name" value="MR_MLE"/>
    <property type="match status" value="1"/>
</dbReference>
<sequence>MSVKITAIKRQKVTIPFERPIKTAIHDMRSVGCVLVTIETNQGICGESYLFTLNGVRLNAFDEMLKGLGEFFVGEDPRYVERHWQKVWNEVNPSGHKGLTIAALSALDTACWDLNGKLASLPLHQLFGACRDEVETYASGGLWLMDSEEQLKLDAENFIQQGFKAMKVRVGSADIQRDVRRVGLVREAVGDDVVLMADCNQSLSVKQAIRLGKALAPFNLSWLEEPVSADDLDGHVEVRRALDIDIASGETEYSRFGMQAMLQKRACDILMPDLQRIGGLSEMRKTAALASAYHIPISTHIFTEHSLCIAGSSTNCVSVEHMPWFAPLFNEEMIIKDGKLEIPIRPGCGFTFNHQVVEKMKV</sequence>
<dbReference type="InterPro" id="IPR029065">
    <property type="entry name" value="Enolase_C-like"/>
</dbReference>
<dbReference type="InterPro" id="IPR036849">
    <property type="entry name" value="Enolase-like_C_sf"/>
</dbReference>
<dbReference type="Pfam" id="PF02746">
    <property type="entry name" value="MR_MLE_N"/>
    <property type="match status" value="1"/>
</dbReference>
<dbReference type="InterPro" id="IPR013342">
    <property type="entry name" value="Mandelate_racemase_C"/>
</dbReference>
<evidence type="ECO:0000256" key="1">
    <source>
        <dbReference type="ARBA" id="ARBA00001946"/>
    </source>
</evidence>
<dbReference type="SFLD" id="SFLDG00179">
    <property type="entry name" value="mandelate_racemase"/>
    <property type="match status" value="1"/>
</dbReference>
<proteinExistence type="predicted"/>
<dbReference type="GO" id="GO:0016052">
    <property type="term" value="P:carbohydrate catabolic process"/>
    <property type="evidence" value="ECO:0007669"/>
    <property type="project" value="TreeGrafter"/>
</dbReference>
<evidence type="ECO:0000259" key="4">
    <source>
        <dbReference type="SMART" id="SM00922"/>
    </source>
</evidence>
<comment type="cofactor">
    <cofactor evidence="1">
        <name>Mg(2+)</name>
        <dbReference type="ChEBI" id="CHEBI:18420"/>
    </cofactor>
</comment>
<dbReference type="CDD" id="cd03316">
    <property type="entry name" value="MR_like"/>
    <property type="match status" value="1"/>
</dbReference>
<dbReference type="InterPro" id="IPR013341">
    <property type="entry name" value="Mandelate_racemase_N_dom"/>
</dbReference>
<dbReference type="PANTHER" id="PTHR13794:SF58">
    <property type="entry name" value="MITOCHONDRIAL ENOLASE SUPERFAMILY MEMBER 1"/>
    <property type="match status" value="1"/>
</dbReference>
<organism evidence="5 6">
    <name type="scientific">Grimontia celer</name>
    <dbReference type="NCBI Taxonomy" id="1796497"/>
    <lineage>
        <taxon>Bacteria</taxon>
        <taxon>Pseudomonadati</taxon>
        <taxon>Pseudomonadota</taxon>
        <taxon>Gammaproteobacteria</taxon>
        <taxon>Vibrionales</taxon>
        <taxon>Vibrionaceae</taxon>
        <taxon>Grimontia</taxon>
    </lineage>
</organism>
<dbReference type="PANTHER" id="PTHR13794">
    <property type="entry name" value="ENOLASE SUPERFAMILY, MANDELATE RACEMASE"/>
    <property type="match status" value="1"/>
</dbReference>
<dbReference type="Proteomes" id="UP000071641">
    <property type="component" value="Unassembled WGS sequence"/>
</dbReference>
<dbReference type="GO" id="GO:0009063">
    <property type="term" value="P:amino acid catabolic process"/>
    <property type="evidence" value="ECO:0007669"/>
    <property type="project" value="InterPro"/>
</dbReference>
<evidence type="ECO:0000313" key="5">
    <source>
        <dbReference type="EMBL" id="CZF82961.1"/>
    </source>
</evidence>
<keyword evidence="6" id="KW-1185">Reference proteome</keyword>
<dbReference type="SUPFAM" id="SSF54826">
    <property type="entry name" value="Enolase N-terminal domain-like"/>
    <property type="match status" value="1"/>
</dbReference>
<evidence type="ECO:0000313" key="6">
    <source>
        <dbReference type="Proteomes" id="UP000071641"/>
    </source>
</evidence>
<dbReference type="STRING" id="1796497.GCE9029_03547"/>
<dbReference type="InterPro" id="IPR029017">
    <property type="entry name" value="Enolase-like_N"/>
</dbReference>
<keyword evidence="5" id="KW-0413">Isomerase</keyword>
<evidence type="ECO:0000256" key="3">
    <source>
        <dbReference type="ARBA" id="ARBA00022842"/>
    </source>
</evidence>
<reference evidence="6" key="1">
    <citation type="submission" date="2016-02" db="EMBL/GenBank/DDBJ databases">
        <authorList>
            <person name="Rodrigo-Torres Lidia"/>
            <person name="Arahal R.David."/>
        </authorList>
    </citation>
    <scope>NUCLEOTIDE SEQUENCE [LARGE SCALE GENOMIC DNA]</scope>
    <source>
        <strain evidence="6">CECT 9029</strain>
    </source>
</reference>
<protein>
    <submittedName>
        <fullName evidence="5">Mandelate racemase</fullName>
        <ecNumber evidence="5">5.1.2.2</ecNumber>
    </submittedName>
</protein>
<dbReference type="AlphaFoldDB" id="A0A128F9K5"/>
<dbReference type="PROSITE" id="PS00909">
    <property type="entry name" value="MR_MLE_2"/>
    <property type="match status" value="1"/>
</dbReference>
<dbReference type="SUPFAM" id="SSF51604">
    <property type="entry name" value="Enolase C-terminal domain-like"/>
    <property type="match status" value="1"/>
</dbReference>
<dbReference type="Pfam" id="PF13378">
    <property type="entry name" value="MR_MLE_C"/>
    <property type="match status" value="1"/>
</dbReference>